<comment type="caution">
    <text evidence="2">The sequence shown here is derived from an EMBL/GenBank/DDBJ whole genome shotgun (WGS) entry which is preliminary data.</text>
</comment>
<dbReference type="AlphaFoldDB" id="L8PQE4"/>
<dbReference type="InterPro" id="IPR016195">
    <property type="entry name" value="Pol/histidinol_Pase-like"/>
</dbReference>
<organism evidence="2 3">
    <name type="scientific">Streptomyces viridochromogenes Tue57</name>
    <dbReference type="NCBI Taxonomy" id="1160705"/>
    <lineage>
        <taxon>Bacteria</taxon>
        <taxon>Bacillati</taxon>
        <taxon>Actinomycetota</taxon>
        <taxon>Actinomycetes</taxon>
        <taxon>Kitasatosporales</taxon>
        <taxon>Streptomycetaceae</taxon>
        <taxon>Streptomyces</taxon>
    </lineage>
</organism>
<sequence>MTDDATPEDSPHGNLGRATFDPPSVTAAAWGTYSVTYQVGTRPLGTGASVRVQLPDSWHAWRRNGAKGVQSHEPSADNYVTAQVARGTATIHCEVEGGTAEDVVKSNRVGIDGREGRYVYVTRVTVDAGRLVPGDQIVITYGDLSGGSRGFAAGLHPEGPEQVVVAVDPDGQGEAHVLPAEDSPVVHVHPGPPAELLAYLPSLLTVGEPAVLRVVVVDAEGNRVEESHDALHVEIVDGAARISASRAGGPAGTFETPIIPTAPGVLRLQVTAAGHTVLANPAWVHTQAPAHSLYWGDLHSHADHSFDGVGHFPYEYARDVACLDFYALTEHCERWDSGAWQHLCEQVTKFHQPGRFVTFLAYEATFHEPWGHHNVYFRDPADAVIVGAHTGTVLDLWHALRGRRALTVPHHTGVAFSPKTAGSIPGSTSPAVDWSHHDPEFRRAVEIYSGHGQSEFYDPEFDLSYENSDFSTNTSRNGPHYARDAWERGHTLGVVGSSDNHRAQPGRGELGLAAVYAPALERGEVFDALHDRHTYATTGARILLDFRVGDVPMGGTLRTSGPATGTVRVSGTDVLASVEVFCGRPGDAGSTEVIASWEPQGMDFETSWCDERPEAGGYRFYYVRVRQHRPYRGRRPTAWSSPVWVVGPSAGTRGDDR</sequence>
<feature type="region of interest" description="Disordered" evidence="1">
    <location>
        <begin position="1"/>
        <end position="21"/>
    </location>
</feature>
<name>L8PQE4_STRVR</name>
<dbReference type="SUPFAM" id="SSF89550">
    <property type="entry name" value="PHP domain-like"/>
    <property type="match status" value="1"/>
</dbReference>
<evidence type="ECO:0000313" key="3">
    <source>
        <dbReference type="Proteomes" id="UP000011205"/>
    </source>
</evidence>
<dbReference type="Gene3D" id="2.60.40.10">
    <property type="entry name" value="Immunoglobulins"/>
    <property type="match status" value="1"/>
</dbReference>
<evidence type="ECO:0000256" key="1">
    <source>
        <dbReference type="SAM" id="MobiDB-lite"/>
    </source>
</evidence>
<dbReference type="GO" id="GO:0005975">
    <property type="term" value="P:carbohydrate metabolic process"/>
    <property type="evidence" value="ECO:0007669"/>
    <property type="project" value="UniProtKB-ARBA"/>
</dbReference>
<dbReference type="EMBL" id="AMLP01000032">
    <property type="protein sequence ID" value="ELS58233.1"/>
    <property type="molecule type" value="Genomic_DNA"/>
</dbReference>
<protein>
    <recommendedName>
        <fullName evidence="4">DUF3604 domain-containing protein</fullName>
    </recommendedName>
</protein>
<reference evidence="2 3" key="1">
    <citation type="journal article" date="2013" name="Genome Announc.">
        <title>Draft Genome Sequence of Streptomyces viridochromogenes Strain Tu57, Producer of Avilamycin.</title>
        <authorList>
            <person name="Gruning B.A."/>
            <person name="Erxleben A."/>
            <person name="Hahnlein A."/>
            <person name="Gunther S."/>
        </authorList>
    </citation>
    <scope>NUCLEOTIDE SEQUENCE [LARGE SCALE GENOMIC DNA]</scope>
    <source>
        <strain evidence="2 3">Tue57</strain>
    </source>
</reference>
<dbReference type="InterPro" id="IPR013783">
    <property type="entry name" value="Ig-like_fold"/>
</dbReference>
<dbReference type="Proteomes" id="UP000011205">
    <property type="component" value="Unassembled WGS sequence"/>
</dbReference>
<proteinExistence type="predicted"/>
<evidence type="ECO:0008006" key="4">
    <source>
        <dbReference type="Google" id="ProtNLM"/>
    </source>
</evidence>
<dbReference type="Pfam" id="PF12228">
    <property type="entry name" value="DUF3604"/>
    <property type="match status" value="2"/>
</dbReference>
<dbReference type="InterPro" id="IPR022028">
    <property type="entry name" value="DUF3604"/>
</dbReference>
<accession>L8PQE4</accession>
<dbReference type="RefSeq" id="WP_003996129.1">
    <property type="nucleotide sequence ID" value="NZ_AMLP01000032.1"/>
</dbReference>
<gene>
    <name evidence="2" type="ORF">STVIR_0784</name>
</gene>
<evidence type="ECO:0000313" key="2">
    <source>
        <dbReference type="EMBL" id="ELS58233.1"/>
    </source>
</evidence>
<dbReference type="Gene3D" id="3.20.20.140">
    <property type="entry name" value="Metal-dependent hydrolases"/>
    <property type="match status" value="1"/>
</dbReference>
<dbReference type="PATRIC" id="fig|1160705.3.peg.780"/>